<evidence type="ECO:0008006" key="3">
    <source>
        <dbReference type="Google" id="ProtNLM"/>
    </source>
</evidence>
<dbReference type="OrthoDB" id="9796545at2"/>
<evidence type="ECO:0000313" key="1">
    <source>
        <dbReference type="EMBL" id="SHE81374.1"/>
    </source>
</evidence>
<reference evidence="1 2" key="1">
    <citation type="submission" date="2016-11" db="EMBL/GenBank/DDBJ databases">
        <authorList>
            <person name="Jaros S."/>
            <person name="Januszkiewicz K."/>
            <person name="Wedrychowicz H."/>
        </authorList>
    </citation>
    <scope>NUCLEOTIDE SEQUENCE [LARGE SCALE GENOMIC DNA]</scope>
    <source>
        <strain evidence="1 2">DSM 21986</strain>
    </source>
</reference>
<dbReference type="PANTHER" id="PTHR36456:SF1">
    <property type="entry name" value="UPF0232 PROTEIN SCO3875"/>
    <property type="match status" value="1"/>
</dbReference>
<gene>
    <name evidence="1" type="ORF">SAMN05443144_103236</name>
</gene>
<dbReference type="STRING" id="1194090.SAMN05443144_103236"/>
<dbReference type="Proteomes" id="UP000184041">
    <property type="component" value="Unassembled WGS sequence"/>
</dbReference>
<sequence length="100" mass="11890">MSRYRSNSPKLLRDALKDFLDDYPHRKRLKRGMILSIWEQTVGERIAGETENIHFEHGNLVVHVKNPAWRQEIHMKRFSIAKKLNEKVGEKIIREIVVRS</sequence>
<evidence type="ECO:0000313" key="2">
    <source>
        <dbReference type="Proteomes" id="UP000184041"/>
    </source>
</evidence>
<keyword evidence="2" id="KW-1185">Reference proteome</keyword>
<dbReference type="PANTHER" id="PTHR36456">
    <property type="entry name" value="UPF0232 PROTEIN SCO3875"/>
    <property type="match status" value="1"/>
</dbReference>
<dbReference type="RefSeq" id="WP_073059834.1">
    <property type="nucleotide sequence ID" value="NZ_FQUS01000003.1"/>
</dbReference>
<proteinExistence type="predicted"/>
<dbReference type="AlphaFoldDB" id="A0A1M4WJJ6"/>
<dbReference type="Pfam" id="PF05258">
    <property type="entry name" value="DciA"/>
    <property type="match status" value="1"/>
</dbReference>
<name>A0A1M4WJJ6_9BACT</name>
<organism evidence="1 2">
    <name type="scientific">Fodinibius roseus</name>
    <dbReference type="NCBI Taxonomy" id="1194090"/>
    <lineage>
        <taxon>Bacteria</taxon>
        <taxon>Pseudomonadati</taxon>
        <taxon>Balneolota</taxon>
        <taxon>Balneolia</taxon>
        <taxon>Balneolales</taxon>
        <taxon>Balneolaceae</taxon>
        <taxon>Fodinibius</taxon>
    </lineage>
</organism>
<dbReference type="InterPro" id="IPR007922">
    <property type="entry name" value="DciA-like"/>
</dbReference>
<dbReference type="EMBL" id="FQUS01000003">
    <property type="protein sequence ID" value="SHE81374.1"/>
    <property type="molecule type" value="Genomic_DNA"/>
</dbReference>
<protein>
    <recommendedName>
        <fullName evidence="3">DUF721 domain-containing protein</fullName>
    </recommendedName>
</protein>
<accession>A0A1M4WJJ6</accession>